<dbReference type="SUPFAM" id="SSF54495">
    <property type="entry name" value="UBC-like"/>
    <property type="match status" value="1"/>
</dbReference>
<evidence type="ECO:0000256" key="1">
    <source>
        <dbReference type="ARBA" id="ARBA00022676"/>
    </source>
</evidence>
<dbReference type="InterPro" id="IPR000608">
    <property type="entry name" value="UBC"/>
</dbReference>
<feature type="domain" description="UBC core" evidence="6">
    <location>
        <begin position="990"/>
        <end position="1171"/>
    </location>
</feature>
<keyword evidence="8" id="KW-1185">Reference proteome</keyword>
<evidence type="ECO:0000313" key="7">
    <source>
        <dbReference type="EMBL" id="KIY71906.1"/>
    </source>
</evidence>
<dbReference type="Pfam" id="PF00644">
    <property type="entry name" value="PARP"/>
    <property type="match status" value="1"/>
</dbReference>
<dbReference type="GO" id="GO:0016779">
    <property type="term" value="F:nucleotidyltransferase activity"/>
    <property type="evidence" value="ECO:0007669"/>
    <property type="project" value="UniProtKB-KW"/>
</dbReference>
<keyword evidence="3" id="KW-0548">Nucleotidyltransferase</keyword>
<evidence type="ECO:0000256" key="3">
    <source>
        <dbReference type="ARBA" id="ARBA00022695"/>
    </source>
</evidence>
<feature type="region of interest" description="Disordered" evidence="5">
    <location>
        <begin position="172"/>
        <end position="196"/>
    </location>
</feature>
<keyword evidence="4" id="KW-0520">NAD</keyword>
<organism evidence="7 8">
    <name type="scientific">Cylindrobasidium torrendii FP15055 ss-10</name>
    <dbReference type="NCBI Taxonomy" id="1314674"/>
    <lineage>
        <taxon>Eukaryota</taxon>
        <taxon>Fungi</taxon>
        <taxon>Dikarya</taxon>
        <taxon>Basidiomycota</taxon>
        <taxon>Agaricomycotina</taxon>
        <taxon>Agaricomycetes</taxon>
        <taxon>Agaricomycetidae</taxon>
        <taxon>Agaricales</taxon>
        <taxon>Marasmiineae</taxon>
        <taxon>Physalacriaceae</taxon>
        <taxon>Cylindrobasidium</taxon>
    </lineage>
</organism>
<dbReference type="InterPro" id="IPR051838">
    <property type="entry name" value="ARTD_PARP"/>
</dbReference>
<protein>
    <recommendedName>
        <fullName evidence="6">UBC core domain-containing protein</fullName>
    </recommendedName>
</protein>
<dbReference type="SUPFAM" id="SSF56399">
    <property type="entry name" value="ADP-ribosylation"/>
    <property type="match status" value="1"/>
</dbReference>
<evidence type="ECO:0000256" key="4">
    <source>
        <dbReference type="ARBA" id="ARBA00023027"/>
    </source>
</evidence>
<gene>
    <name evidence="7" type="ORF">CYLTODRAFT_389638</name>
</gene>
<feature type="region of interest" description="Disordered" evidence="5">
    <location>
        <begin position="1"/>
        <end position="51"/>
    </location>
</feature>
<accession>A0A0D7BQM1</accession>
<reference evidence="7 8" key="1">
    <citation type="journal article" date="2015" name="Fungal Genet. Biol.">
        <title>Evolution of novel wood decay mechanisms in Agaricales revealed by the genome sequences of Fistulina hepatica and Cylindrobasidium torrendii.</title>
        <authorList>
            <person name="Floudas D."/>
            <person name="Held B.W."/>
            <person name="Riley R."/>
            <person name="Nagy L.G."/>
            <person name="Koehler G."/>
            <person name="Ransdell A.S."/>
            <person name="Younus H."/>
            <person name="Chow J."/>
            <person name="Chiniquy J."/>
            <person name="Lipzen A."/>
            <person name="Tritt A."/>
            <person name="Sun H."/>
            <person name="Haridas S."/>
            <person name="LaButti K."/>
            <person name="Ohm R.A."/>
            <person name="Kues U."/>
            <person name="Blanchette R.A."/>
            <person name="Grigoriev I.V."/>
            <person name="Minto R.E."/>
            <person name="Hibbett D.S."/>
        </authorList>
    </citation>
    <scope>NUCLEOTIDE SEQUENCE [LARGE SCALE GENOMIC DNA]</scope>
    <source>
        <strain evidence="7 8">FP15055 ss-10</strain>
    </source>
</reference>
<dbReference type="Gene3D" id="3.90.228.10">
    <property type="match status" value="1"/>
</dbReference>
<dbReference type="PROSITE" id="PS50127">
    <property type="entry name" value="UBC_2"/>
    <property type="match status" value="1"/>
</dbReference>
<evidence type="ECO:0000259" key="6">
    <source>
        <dbReference type="PROSITE" id="PS50127"/>
    </source>
</evidence>
<dbReference type="AlphaFoldDB" id="A0A0D7BQM1"/>
<dbReference type="SMART" id="SM00212">
    <property type="entry name" value="UBCc"/>
    <property type="match status" value="1"/>
</dbReference>
<dbReference type="OrthoDB" id="109543at2759"/>
<sequence>MVLGRTRGKAATPDIIVIDDTDSENEGGEQPLSKRQRTTQTSTSKISAEPPLPARMKNAHLKGRKRFSADIDDLKQYVDKQPICIHGVRVTKIRAGDDEGSVDVRVVDSTDATANITLVFNETSDYPREHMLFSYTDGPIHESVQAALATVAEDGARPLRETIERMLCAIVGKEPPNTDGADDDEEEEEDPGDYDGLLDDDDFAIASIKGILDRSKLQRDFIDVVASHYRPGLLRFSADDFCLSVSVPVIKLADSIPAQALMAWDRRLLSRSQHLVLLISGQCGIYPTLDNNGSYTSSAKNASVQLKFQVGLSGQYKPSEENAREAVRKFGLVVADAEDELRLQQEREAAEAALAFDYSEDPLGTPEPPPPPPIAFEPVEEDTDPGRFDKFSLSSSFEHLLDQHFLKVVNIRRVFRLGWAGAELLHSHAEQQQRSTQSLFDLNSQMYFAADKEEATLDRNLPDDPLKDLEPSADINLMSTAFSYLVRRMTLCTRYCLICHNRLDTDYEALKPYVCDKNLCAYQYYTQNRGPKLEYEILHNPQTVDLLVSIAYCSAAEGVLDDFPVGMGLRVPLPAQSTLIAQPNNRYSAAHQYAIQQPASDPPKQLQPDNSGLVEFDELSNQQKRASVAFLIDSLPAVDDMRKHLERKVKPGKSKPKLTEVDPATLPAAWSTLRWCVASCTAYLEPMAADEQIGNLDPSWKQFRFTVGAPDMEARFKGAADDAKKRDQNARKFPTLYAFHGSSMRNWHSIIRHGLWFKNVANGRAFGDGVYLAKAAETSMGSYAQNTGTIWKKSRISPTACTAVVEAVNMPQEFVSNNPHFVINKTEWLFCRYLLVKCPAAVDQPTPRGAGHVPFVSMDPKHPATFGAREIQIPQPGWKDNIVLQERRNELLTSNDEVDFIDQEVFEFQDNGNEVHMISDGDDDYDDDDGTNGFMDDDDDYVVSSKGKAKAAPAPKAPPKKPTNDWKHNRDYVASAIERRMPPPNESSSGSLQAVSRELKSMLKEQKAASSLKELGWYLPEEFIDDNLFSWIVELHSFDPDIPIAKDMKAKRVNSIIFEIRFPPTFPMSPPFFRILTPRFLPFIHGGGGHVTGGGSICMDLLTSNGWLPSYSIPAILLQIKLAISNLEPRPARLAQNWDKDYQPGEALEGYKRAANTHGWTVPAGFDKLVR</sequence>
<dbReference type="InterPro" id="IPR012317">
    <property type="entry name" value="Poly(ADP-ribose)pol_cat_dom"/>
</dbReference>
<dbReference type="GO" id="GO:0003950">
    <property type="term" value="F:NAD+ poly-ADP-ribosyltransferase activity"/>
    <property type="evidence" value="ECO:0007669"/>
    <property type="project" value="InterPro"/>
</dbReference>
<dbReference type="Proteomes" id="UP000054007">
    <property type="component" value="Unassembled WGS sequence"/>
</dbReference>
<feature type="compositionally biased region" description="Acidic residues" evidence="5">
    <location>
        <begin position="17"/>
        <end position="27"/>
    </location>
</feature>
<dbReference type="STRING" id="1314674.A0A0D7BQM1"/>
<keyword evidence="2" id="KW-0808">Transferase</keyword>
<feature type="compositionally biased region" description="Acidic residues" evidence="5">
    <location>
        <begin position="180"/>
        <end position="196"/>
    </location>
</feature>
<evidence type="ECO:0000256" key="2">
    <source>
        <dbReference type="ARBA" id="ARBA00022679"/>
    </source>
</evidence>
<dbReference type="EMBL" id="KN880449">
    <property type="protein sequence ID" value="KIY71906.1"/>
    <property type="molecule type" value="Genomic_DNA"/>
</dbReference>
<dbReference type="Gene3D" id="3.10.110.10">
    <property type="entry name" value="Ubiquitin Conjugating Enzyme"/>
    <property type="match status" value="1"/>
</dbReference>
<name>A0A0D7BQM1_9AGAR</name>
<dbReference type="InterPro" id="IPR016135">
    <property type="entry name" value="UBQ-conjugating_enzyme/RWD"/>
</dbReference>
<evidence type="ECO:0000313" key="8">
    <source>
        <dbReference type="Proteomes" id="UP000054007"/>
    </source>
</evidence>
<proteinExistence type="predicted"/>
<feature type="compositionally biased region" description="Low complexity" evidence="5">
    <location>
        <begin position="38"/>
        <end position="47"/>
    </location>
</feature>
<dbReference type="PANTHER" id="PTHR21328">
    <property type="entry name" value="POLY ADP-RIBOSE POLYMERASE FAMILY, MEMBER PARP"/>
    <property type="match status" value="1"/>
</dbReference>
<evidence type="ECO:0000256" key="5">
    <source>
        <dbReference type="SAM" id="MobiDB-lite"/>
    </source>
</evidence>
<keyword evidence="1" id="KW-0328">Glycosyltransferase</keyword>
<dbReference type="CDD" id="cd23802">
    <property type="entry name" value="UBCc_UBE2Q"/>
    <property type="match status" value="1"/>
</dbReference>
<dbReference type="Pfam" id="PF00179">
    <property type="entry name" value="UQ_con"/>
    <property type="match status" value="1"/>
</dbReference>
<feature type="region of interest" description="Disordered" evidence="5">
    <location>
        <begin position="944"/>
        <end position="967"/>
    </location>
</feature>